<accession>A0A3S3UNJ6</accession>
<dbReference type="PANTHER" id="PTHR42695">
    <property type="entry name" value="GLUTAMINE AMIDOTRANSFERASE YLR126C-RELATED"/>
    <property type="match status" value="1"/>
</dbReference>
<evidence type="ECO:0000313" key="3">
    <source>
        <dbReference type="Proteomes" id="UP000287447"/>
    </source>
</evidence>
<dbReference type="Proteomes" id="UP000287447">
    <property type="component" value="Unassembled WGS sequence"/>
</dbReference>
<dbReference type="CDD" id="cd01741">
    <property type="entry name" value="GATase1_1"/>
    <property type="match status" value="1"/>
</dbReference>
<protein>
    <submittedName>
        <fullName evidence="2">GMP synthase</fullName>
    </submittedName>
</protein>
<dbReference type="Pfam" id="PF00117">
    <property type="entry name" value="GATase"/>
    <property type="match status" value="1"/>
</dbReference>
<dbReference type="InterPro" id="IPR044992">
    <property type="entry name" value="ChyE-like"/>
</dbReference>
<gene>
    <name evidence="2" type="ORF">EOI86_13160</name>
</gene>
<dbReference type="EMBL" id="SADE01000002">
    <property type="protein sequence ID" value="RVU36169.1"/>
    <property type="molecule type" value="Genomic_DNA"/>
</dbReference>
<dbReference type="SUPFAM" id="SSF52317">
    <property type="entry name" value="Class I glutamine amidotransferase-like"/>
    <property type="match status" value="1"/>
</dbReference>
<dbReference type="PROSITE" id="PS51273">
    <property type="entry name" value="GATASE_TYPE_1"/>
    <property type="match status" value="1"/>
</dbReference>
<dbReference type="GO" id="GO:0005829">
    <property type="term" value="C:cytosol"/>
    <property type="evidence" value="ECO:0007669"/>
    <property type="project" value="TreeGrafter"/>
</dbReference>
<comment type="caution">
    <text evidence="2">The sequence shown here is derived from an EMBL/GenBank/DDBJ whole genome shotgun (WGS) entry which is preliminary data.</text>
</comment>
<dbReference type="OrthoDB" id="7365442at2"/>
<sequence length="233" mass="25766">MKIGIIETGRPLDGMLEKFGDYPSMFANLLRGADPDLEFRTYHVLDGDLPSDPADCDAWLMTGSRHGVYEDHDWIKPLEEFSRRAAEMGKRQVGICFGHQLYAQAFGGKVVKSDKGWGAGAHTYKITERAPWMVTDDEAVSCIVSHQDQVVETPPGAKVYGGSDFCEAGITTIGDTVMTMQCHPEMSKDFSSDLIDLRRERMGDKVSDAAKESLGKGLQRDVLAQWIVAFLKG</sequence>
<evidence type="ECO:0000259" key="1">
    <source>
        <dbReference type="Pfam" id="PF00117"/>
    </source>
</evidence>
<dbReference type="RefSeq" id="WP_127765645.1">
    <property type="nucleotide sequence ID" value="NZ_SADE01000002.1"/>
</dbReference>
<evidence type="ECO:0000313" key="2">
    <source>
        <dbReference type="EMBL" id="RVU36169.1"/>
    </source>
</evidence>
<reference evidence="3" key="1">
    <citation type="submission" date="2019-01" db="EMBL/GenBank/DDBJ databases">
        <title>Gri0909 isolated from a small marine red alga.</title>
        <authorList>
            <person name="Kim J."/>
            <person name="Jeong S.E."/>
            <person name="Jeon C.O."/>
        </authorList>
    </citation>
    <scope>NUCLEOTIDE SEQUENCE [LARGE SCALE GENOMIC DNA]</scope>
    <source>
        <strain evidence="3">Gri0909</strain>
    </source>
</reference>
<dbReference type="InterPro" id="IPR017926">
    <property type="entry name" value="GATASE"/>
</dbReference>
<organism evidence="2 3">
    <name type="scientific">Hwanghaeella grinnelliae</name>
    <dbReference type="NCBI Taxonomy" id="2500179"/>
    <lineage>
        <taxon>Bacteria</taxon>
        <taxon>Pseudomonadati</taxon>
        <taxon>Pseudomonadota</taxon>
        <taxon>Alphaproteobacteria</taxon>
        <taxon>Rhodospirillales</taxon>
        <taxon>Rhodospirillaceae</taxon>
        <taxon>Hwanghaeella</taxon>
    </lineage>
</organism>
<name>A0A3S3UNJ6_9PROT</name>
<dbReference type="Gene3D" id="3.40.50.880">
    <property type="match status" value="1"/>
</dbReference>
<feature type="domain" description="Glutamine amidotransferase" evidence="1">
    <location>
        <begin position="76"/>
        <end position="187"/>
    </location>
</feature>
<dbReference type="InterPro" id="IPR029062">
    <property type="entry name" value="Class_I_gatase-like"/>
</dbReference>
<proteinExistence type="predicted"/>
<keyword evidence="3" id="KW-1185">Reference proteome</keyword>
<dbReference type="AlphaFoldDB" id="A0A3S3UNJ6"/>
<dbReference type="PANTHER" id="PTHR42695:SF5">
    <property type="entry name" value="GLUTAMINE AMIDOTRANSFERASE YLR126C-RELATED"/>
    <property type="match status" value="1"/>
</dbReference>